<evidence type="ECO:0000313" key="1">
    <source>
        <dbReference type="EMBL" id="RTQ34368.1"/>
    </source>
</evidence>
<protein>
    <submittedName>
        <fullName evidence="1">Uncharacterized protein</fullName>
    </submittedName>
</protein>
<sequence length="88" mass="9688">MHDEWRDLPGSEPFPPHLSMTVDARYAHVGTNIGAPSMQAVHEAPDGTQVRWTLYDAVIRDNGFEAGISAPYASELGAGRWKVRVVAR</sequence>
<comment type="caution">
    <text evidence="1">The sequence shown here is derived from an EMBL/GenBank/DDBJ whole genome shotgun (WGS) entry which is preliminary data.</text>
</comment>
<dbReference type="AlphaFoldDB" id="A0A431TL00"/>
<name>A0A431TL00_9BURK</name>
<reference evidence="1 2" key="1">
    <citation type="submission" date="2018-12" db="EMBL/GenBank/DDBJ databases">
        <title>The genome of Variovorax gossypii DSM 100435.</title>
        <authorList>
            <person name="Gao J."/>
            <person name="Sun J."/>
        </authorList>
    </citation>
    <scope>NUCLEOTIDE SEQUENCE [LARGE SCALE GENOMIC DNA]</scope>
    <source>
        <strain evidence="1 2">DSM 100435</strain>
    </source>
</reference>
<dbReference type="Proteomes" id="UP000267418">
    <property type="component" value="Unassembled WGS sequence"/>
</dbReference>
<organism evidence="1 2">
    <name type="scientific">Variovorax gossypii</name>
    <dbReference type="NCBI Taxonomy" id="1679495"/>
    <lineage>
        <taxon>Bacteria</taxon>
        <taxon>Pseudomonadati</taxon>
        <taxon>Pseudomonadota</taxon>
        <taxon>Betaproteobacteria</taxon>
        <taxon>Burkholderiales</taxon>
        <taxon>Comamonadaceae</taxon>
        <taxon>Variovorax</taxon>
    </lineage>
</organism>
<accession>A0A431TL00</accession>
<proteinExistence type="predicted"/>
<dbReference type="OrthoDB" id="7278101at2"/>
<keyword evidence="2" id="KW-1185">Reference proteome</keyword>
<dbReference type="EMBL" id="RXOE01000002">
    <property type="protein sequence ID" value="RTQ34368.1"/>
    <property type="molecule type" value="Genomic_DNA"/>
</dbReference>
<gene>
    <name evidence="1" type="ORF">EJP69_07965</name>
</gene>
<evidence type="ECO:0000313" key="2">
    <source>
        <dbReference type="Proteomes" id="UP000267418"/>
    </source>
</evidence>